<dbReference type="PRINTS" id="PR01705">
    <property type="entry name" value="TSP1REPEAT"/>
</dbReference>
<organism evidence="4 5">
    <name type="scientific">Bugula neritina</name>
    <name type="common">Brown bryozoan</name>
    <name type="synonym">Sertularia neritina</name>
    <dbReference type="NCBI Taxonomy" id="10212"/>
    <lineage>
        <taxon>Eukaryota</taxon>
        <taxon>Metazoa</taxon>
        <taxon>Spiralia</taxon>
        <taxon>Lophotrochozoa</taxon>
        <taxon>Bryozoa</taxon>
        <taxon>Gymnolaemata</taxon>
        <taxon>Cheilostomatida</taxon>
        <taxon>Flustrina</taxon>
        <taxon>Buguloidea</taxon>
        <taxon>Bugulidae</taxon>
        <taxon>Bugula</taxon>
    </lineage>
</organism>
<dbReference type="Gene3D" id="2.20.100.10">
    <property type="entry name" value="Thrombospondin type-1 (TSP1) repeat"/>
    <property type="match status" value="1"/>
</dbReference>
<proteinExistence type="predicted"/>
<dbReference type="SUPFAM" id="SSF82895">
    <property type="entry name" value="TSP-1 type 1 repeat"/>
    <property type="match status" value="1"/>
</dbReference>
<reference evidence="4" key="1">
    <citation type="submission" date="2020-06" db="EMBL/GenBank/DDBJ databases">
        <title>Draft genome of Bugula neritina, a colonial animal packing powerful symbionts and potential medicines.</title>
        <authorList>
            <person name="Rayko M."/>
        </authorList>
    </citation>
    <scope>NUCLEOTIDE SEQUENCE [LARGE SCALE GENOMIC DNA]</scope>
    <source>
        <strain evidence="4">Kwan_BN1</strain>
    </source>
</reference>
<protein>
    <submittedName>
        <fullName evidence="4">Uncharacterized protein</fullName>
    </submittedName>
</protein>
<evidence type="ECO:0000256" key="3">
    <source>
        <dbReference type="SAM" id="SignalP"/>
    </source>
</evidence>
<gene>
    <name evidence="4" type="ORF">EB796_017380</name>
</gene>
<feature type="chain" id="PRO_5029854257" evidence="3">
    <location>
        <begin position="27"/>
        <end position="122"/>
    </location>
</feature>
<dbReference type="FunFam" id="2.20.100.10:FF:000001">
    <property type="entry name" value="semaphorin-5A isoform X1"/>
    <property type="match status" value="1"/>
</dbReference>
<keyword evidence="1" id="KW-0677">Repeat</keyword>
<dbReference type="PANTHER" id="PTHR22906:SF46">
    <property type="entry name" value="HEMICENTIN-1-LIKE"/>
    <property type="match status" value="1"/>
</dbReference>
<dbReference type="InterPro" id="IPR036383">
    <property type="entry name" value="TSP1_rpt_sf"/>
</dbReference>
<comment type="caution">
    <text evidence="4">The sequence shown here is derived from an EMBL/GenBank/DDBJ whole genome shotgun (WGS) entry which is preliminary data.</text>
</comment>
<dbReference type="Proteomes" id="UP000593567">
    <property type="component" value="Unassembled WGS sequence"/>
</dbReference>
<dbReference type="PANTHER" id="PTHR22906">
    <property type="entry name" value="PROPERDIN"/>
    <property type="match status" value="1"/>
</dbReference>
<keyword evidence="3" id="KW-0732">Signal</keyword>
<keyword evidence="5" id="KW-1185">Reference proteome</keyword>
<keyword evidence="2" id="KW-1015">Disulfide bond</keyword>
<dbReference type="AlphaFoldDB" id="A0A7J7JDE9"/>
<dbReference type="Pfam" id="PF00090">
    <property type="entry name" value="TSP_1"/>
    <property type="match status" value="1"/>
</dbReference>
<accession>A0A7J7JDE9</accession>
<sequence length="122" mass="13368">MLLFDRMVSRTVVLLSLAALIGVTLAAGSYGVPKHDDIEDIPVDHEPVPHNPDGFKLEGKWSSWSSWSKCSKTCDGGSQSRSRVCQKPKYLKYVHNRVVPFRCSGSSSETKACNTQGCPGKL</sequence>
<evidence type="ECO:0000313" key="5">
    <source>
        <dbReference type="Proteomes" id="UP000593567"/>
    </source>
</evidence>
<evidence type="ECO:0000256" key="2">
    <source>
        <dbReference type="ARBA" id="ARBA00023157"/>
    </source>
</evidence>
<dbReference type="SMART" id="SM00209">
    <property type="entry name" value="TSP1"/>
    <property type="match status" value="1"/>
</dbReference>
<feature type="signal peptide" evidence="3">
    <location>
        <begin position="1"/>
        <end position="26"/>
    </location>
</feature>
<evidence type="ECO:0000313" key="4">
    <source>
        <dbReference type="EMBL" id="KAF6024312.1"/>
    </source>
</evidence>
<evidence type="ECO:0000256" key="1">
    <source>
        <dbReference type="ARBA" id="ARBA00022737"/>
    </source>
</evidence>
<dbReference type="InterPro" id="IPR052065">
    <property type="entry name" value="Compl_asym_regulator"/>
</dbReference>
<dbReference type="OrthoDB" id="9867095at2759"/>
<name>A0A7J7JDE9_BUGNE</name>
<dbReference type="InterPro" id="IPR000884">
    <property type="entry name" value="TSP1_rpt"/>
</dbReference>
<dbReference type="PROSITE" id="PS50092">
    <property type="entry name" value="TSP1"/>
    <property type="match status" value="1"/>
</dbReference>
<dbReference type="EMBL" id="VXIV02002592">
    <property type="protein sequence ID" value="KAF6024312.1"/>
    <property type="molecule type" value="Genomic_DNA"/>
</dbReference>